<feature type="transmembrane region" description="Helical" evidence="5">
    <location>
        <begin position="39"/>
        <end position="56"/>
    </location>
</feature>
<comment type="caution">
    <text evidence="6">The sequence shown here is derived from an EMBL/GenBank/DDBJ whole genome shotgun (WGS) entry which is preliminary data.</text>
</comment>
<feature type="transmembrane region" description="Helical" evidence="5">
    <location>
        <begin position="12"/>
        <end position="33"/>
    </location>
</feature>
<feature type="transmembrane region" description="Helical" evidence="5">
    <location>
        <begin position="68"/>
        <end position="93"/>
    </location>
</feature>
<keyword evidence="7" id="KW-1185">Reference proteome</keyword>
<sequence length="300" mass="33134">MNRKLFSFGSGPFFRYHAATLTVYPMLLLFLAVALQHPIFLLMLLAVSVLAVWRGGGLSAFGTILRYAWPLLLLIVVLNVLVSKDGATVLWIGPNLFLLGKIRLTMEALLFSGVMVVRMLIVLAAGALFVAWLSPDRSLGLLGRIARRSAVTAMMTTRLAPYLAEQSEQIGDVLRTRGVRLDQGGPVQRIAARKPMVSVLLISALEGSWQVAEAMEARGYGMGRRTSYTRERWSRRDGLAWAAMTAAVWLTVQSAWSGWSEFVFYPRLIGWPFAGGAWIAALVLGTLLLVPPLFAKRSRR</sequence>
<organism evidence="6 7">
    <name type="scientific">Tumebacillus lacus</name>
    <dbReference type="NCBI Taxonomy" id="2995335"/>
    <lineage>
        <taxon>Bacteria</taxon>
        <taxon>Bacillati</taxon>
        <taxon>Bacillota</taxon>
        <taxon>Bacilli</taxon>
        <taxon>Bacillales</taxon>
        <taxon>Alicyclobacillaceae</taxon>
        <taxon>Tumebacillus</taxon>
    </lineage>
</organism>
<protein>
    <submittedName>
        <fullName evidence="6">Energy-coupling factor transporter transmembrane component T</fullName>
    </submittedName>
</protein>
<dbReference type="RefSeq" id="WP_267151822.1">
    <property type="nucleotide sequence ID" value="NZ_JAPMLT010000005.1"/>
</dbReference>
<keyword evidence="4 5" id="KW-0472">Membrane</keyword>
<evidence type="ECO:0000256" key="5">
    <source>
        <dbReference type="SAM" id="Phobius"/>
    </source>
</evidence>
<dbReference type="Pfam" id="PF02361">
    <property type="entry name" value="CbiQ"/>
    <property type="match status" value="1"/>
</dbReference>
<dbReference type="PANTHER" id="PTHR33514:SF13">
    <property type="entry name" value="PROTEIN ABCI12, CHLOROPLASTIC"/>
    <property type="match status" value="1"/>
</dbReference>
<dbReference type="PANTHER" id="PTHR33514">
    <property type="entry name" value="PROTEIN ABCI12, CHLOROPLASTIC"/>
    <property type="match status" value="1"/>
</dbReference>
<feature type="transmembrane region" description="Helical" evidence="5">
    <location>
        <begin position="108"/>
        <end position="134"/>
    </location>
</feature>
<keyword evidence="2 5" id="KW-0812">Transmembrane</keyword>
<evidence type="ECO:0000256" key="2">
    <source>
        <dbReference type="ARBA" id="ARBA00022692"/>
    </source>
</evidence>
<feature type="transmembrane region" description="Helical" evidence="5">
    <location>
        <begin position="238"/>
        <end position="256"/>
    </location>
</feature>
<gene>
    <name evidence="6" type="ORF">OS242_11415</name>
</gene>
<evidence type="ECO:0000256" key="1">
    <source>
        <dbReference type="ARBA" id="ARBA00004141"/>
    </source>
</evidence>
<keyword evidence="3 5" id="KW-1133">Transmembrane helix</keyword>
<accession>A0ABT3X0X7</accession>
<comment type="subcellular location">
    <subcellularLocation>
        <location evidence="1">Membrane</location>
        <topology evidence="1">Multi-pass membrane protein</topology>
    </subcellularLocation>
</comment>
<dbReference type="Proteomes" id="UP001208017">
    <property type="component" value="Unassembled WGS sequence"/>
</dbReference>
<evidence type="ECO:0000313" key="7">
    <source>
        <dbReference type="Proteomes" id="UP001208017"/>
    </source>
</evidence>
<evidence type="ECO:0000313" key="6">
    <source>
        <dbReference type="EMBL" id="MCX7570572.1"/>
    </source>
</evidence>
<evidence type="ECO:0000256" key="4">
    <source>
        <dbReference type="ARBA" id="ARBA00023136"/>
    </source>
</evidence>
<dbReference type="InterPro" id="IPR003339">
    <property type="entry name" value="ABC/ECF_trnsptr_transmembrane"/>
</dbReference>
<dbReference type="CDD" id="cd16914">
    <property type="entry name" value="EcfT"/>
    <property type="match status" value="1"/>
</dbReference>
<proteinExistence type="predicted"/>
<name>A0ABT3X0X7_9BACL</name>
<reference evidence="6 7" key="1">
    <citation type="submission" date="2022-11" db="EMBL/GenBank/DDBJ databases">
        <title>Study of microbial diversity in lake waters.</title>
        <authorList>
            <person name="Zhang J."/>
        </authorList>
    </citation>
    <scope>NUCLEOTIDE SEQUENCE [LARGE SCALE GENOMIC DNA]</scope>
    <source>
        <strain evidence="6 7">DT12</strain>
    </source>
</reference>
<dbReference type="EMBL" id="JAPMLT010000005">
    <property type="protein sequence ID" value="MCX7570572.1"/>
    <property type="molecule type" value="Genomic_DNA"/>
</dbReference>
<evidence type="ECO:0000256" key="3">
    <source>
        <dbReference type="ARBA" id="ARBA00022989"/>
    </source>
</evidence>
<feature type="transmembrane region" description="Helical" evidence="5">
    <location>
        <begin position="268"/>
        <end position="290"/>
    </location>
</feature>